<evidence type="ECO:0000313" key="2">
    <source>
        <dbReference type="EMBL" id="RJG48480.1"/>
    </source>
</evidence>
<accession>A0A418YG32</accession>
<dbReference type="Pfam" id="PF07963">
    <property type="entry name" value="N_methyl"/>
    <property type="match status" value="1"/>
</dbReference>
<keyword evidence="1" id="KW-0812">Transmembrane</keyword>
<dbReference type="GO" id="GO:0043683">
    <property type="term" value="P:type IV pilus assembly"/>
    <property type="evidence" value="ECO:0007669"/>
    <property type="project" value="InterPro"/>
</dbReference>
<dbReference type="SUPFAM" id="SSF54523">
    <property type="entry name" value="Pili subunits"/>
    <property type="match status" value="1"/>
</dbReference>
<dbReference type="RefSeq" id="WP_119910290.1">
    <property type="nucleotide sequence ID" value="NZ_QZCH01000008.1"/>
</dbReference>
<proteinExistence type="predicted"/>
<dbReference type="Gene3D" id="3.30.700.10">
    <property type="entry name" value="Glycoprotein, Type 4 Pilin"/>
    <property type="match status" value="1"/>
</dbReference>
<name>A0A418YG32_9GAMM</name>
<dbReference type="InterPro" id="IPR012902">
    <property type="entry name" value="N_methyl_site"/>
</dbReference>
<dbReference type="InterPro" id="IPR045584">
    <property type="entry name" value="Pilin-like"/>
</dbReference>
<keyword evidence="1" id="KW-1133">Transmembrane helix</keyword>
<evidence type="ECO:0000256" key="1">
    <source>
        <dbReference type="SAM" id="Phobius"/>
    </source>
</evidence>
<keyword evidence="3" id="KW-1185">Reference proteome</keyword>
<keyword evidence="1" id="KW-0472">Membrane</keyword>
<organism evidence="2 3">
    <name type="scientific">Motilimonas pumila</name>
    <dbReference type="NCBI Taxonomy" id="2303987"/>
    <lineage>
        <taxon>Bacteria</taxon>
        <taxon>Pseudomonadati</taxon>
        <taxon>Pseudomonadota</taxon>
        <taxon>Gammaproteobacteria</taxon>
        <taxon>Alteromonadales</taxon>
        <taxon>Alteromonadales genera incertae sedis</taxon>
        <taxon>Motilimonas</taxon>
    </lineage>
</organism>
<dbReference type="PANTHER" id="PTHR30093:SF47">
    <property type="entry name" value="TYPE IV PILUS NON-CORE MINOR PILIN PILE"/>
    <property type="match status" value="1"/>
</dbReference>
<dbReference type="Proteomes" id="UP000283255">
    <property type="component" value="Unassembled WGS sequence"/>
</dbReference>
<sequence length="123" mass="13257">MNKNGFTLVEVLIVVAIIGILAAIALPSYTAYIQQSNRVDAQIALSEMAQTFERNYARQGDYPTALPSITTPTSYNFSLSVDTATDTYTLTATPQGSQANDDCGTLSINQAGITSADETHCWR</sequence>
<feature type="transmembrane region" description="Helical" evidence="1">
    <location>
        <begin position="6"/>
        <end position="26"/>
    </location>
</feature>
<dbReference type="InterPro" id="IPR031982">
    <property type="entry name" value="PilE-like"/>
</dbReference>
<dbReference type="NCBIfam" id="TIGR02532">
    <property type="entry name" value="IV_pilin_GFxxxE"/>
    <property type="match status" value="1"/>
</dbReference>
<dbReference type="AlphaFoldDB" id="A0A418YG32"/>
<dbReference type="Pfam" id="PF16732">
    <property type="entry name" value="ComP_DUS"/>
    <property type="match status" value="1"/>
</dbReference>
<gene>
    <name evidence="2" type="ORF">D1Z90_08280</name>
</gene>
<dbReference type="PANTHER" id="PTHR30093">
    <property type="entry name" value="GENERAL SECRETION PATHWAY PROTEIN G"/>
    <property type="match status" value="1"/>
</dbReference>
<protein>
    <submittedName>
        <fullName evidence="2">Prepilin-type N-terminal cleavage/methylation domain-containing protein</fullName>
    </submittedName>
</protein>
<comment type="caution">
    <text evidence="2">The sequence shown here is derived from an EMBL/GenBank/DDBJ whole genome shotgun (WGS) entry which is preliminary data.</text>
</comment>
<evidence type="ECO:0000313" key="3">
    <source>
        <dbReference type="Proteomes" id="UP000283255"/>
    </source>
</evidence>
<reference evidence="2 3" key="1">
    <citation type="submission" date="2018-09" db="EMBL/GenBank/DDBJ databases">
        <authorList>
            <person name="Wang F."/>
        </authorList>
    </citation>
    <scope>NUCLEOTIDE SEQUENCE [LARGE SCALE GENOMIC DNA]</scope>
    <source>
        <strain evidence="2 3">PLHSC7-2</strain>
    </source>
</reference>
<reference evidence="2 3" key="2">
    <citation type="submission" date="2019-01" db="EMBL/GenBank/DDBJ databases">
        <title>Motilimonas pumilus sp. nov., isolated from the gut of sea cucumber (Apostichopus japonicus).</title>
        <authorList>
            <person name="Wang F.-Q."/>
            <person name="Ren L.-H."/>
            <person name="Lin Y.-W."/>
            <person name="Sun G.-H."/>
            <person name="Du Z.-J."/>
            <person name="Zhao J.-X."/>
            <person name="Liu X.-J."/>
            <person name="Liu L.-J."/>
        </authorList>
    </citation>
    <scope>NUCLEOTIDE SEQUENCE [LARGE SCALE GENOMIC DNA]</scope>
    <source>
        <strain evidence="2 3">PLHSC7-2</strain>
    </source>
</reference>
<dbReference type="EMBL" id="QZCH01000008">
    <property type="protein sequence ID" value="RJG48480.1"/>
    <property type="molecule type" value="Genomic_DNA"/>
</dbReference>
<dbReference type="OrthoDB" id="5572189at2"/>